<evidence type="ECO:0000313" key="10">
    <source>
        <dbReference type="EMBL" id="KIA91569.1"/>
    </source>
</evidence>
<dbReference type="EMBL" id="JSYN01000028">
    <property type="protein sequence ID" value="KIA91569.1"/>
    <property type="molecule type" value="Genomic_DNA"/>
</dbReference>
<dbReference type="PRINTS" id="PR00741">
    <property type="entry name" value="GLHYDRLASE29"/>
</dbReference>
<organism evidence="10 11">
    <name type="scientific">Pedobacter kyungheensis</name>
    <dbReference type="NCBI Taxonomy" id="1069985"/>
    <lineage>
        <taxon>Bacteria</taxon>
        <taxon>Pseudomonadati</taxon>
        <taxon>Bacteroidota</taxon>
        <taxon>Sphingobacteriia</taxon>
        <taxon>Sphingobacteriales</taxon>
        <taxon>Sphingobacteriaceae</taxon>
        <taxon>Pedobacter</taxon>
    </lineage>
</organism>
<name>A0A0C1FUM5_9SPHI</name>
<feature type="signal peptide" evidence="7">
    <location>
        <begin position="1"/>
        <end position="20"/>
    </location>
</feature>
<dbReference type="SMART" id="SM00812">
    <property type="entry name" value="Alpha_L_fucos"/>
    <property type="match status" value="1"/>
</dbReference>
<dbReference type="RefSeq" id="WP_039480150.1">
    <property type="nucleotide sequence ID" value="NZ_JSYN01000028.1"/>
</dbReference>
<dbReference type="InterPro" id="IPR016286">
    <property type="entry name" value="FUC_metazoa-typ"/>
</dbReference>
<evidence type="ECO:0000256" key="6">
    <source>
        <dbReference type="ARBA" id="ARBA00023295"/>
    </source>
</evidence>
<dbReference type="Pfam" id="PF01120">
    <property type="entry name" value="Alpha_L_fucos"/>
    <property type="match status" value="1"/>
</dbReference>
<dbReference type="Gene3D" id="2.60.40.1180">
    <property type="entry name" value="Golgi alpha-mannosidase II"/>
    <property type="match status" value="1"/>
</dbReference>
<keyword evidence="6" id="KW-0326">Glycosidase</keyword>
<protein>
    <recommendedName>
        <fullName evidence="3">alpha-L-fucosidase</fullName>
        <ecNumber evidence="3">3.2.1.51</ecNumber>
    </recommendedName>
</protein>
<evidence type="ECO:0000256" key="4">
    <source>
        <dbReference type="ARBA" id="ARBA00022729"/>
    </source>
</evidence>
<dbReference type="PIRSF" id="PIRSF001092">
    <property type="entry name" value="Alpha-L-fucosidase"/>
    <property type="match status" value="1"/>
</dbReference>
<feature type="domain" description="Glycoside hydrolase family 29 N-terminal" evidence="8">
    <location>
        <begin position="21"/>
        <end position="384"/>
    </location>
</feature>
<dbReference type="InterPro" id="IPR031919">
    <property type="entry name" value="Fucosidase_C"/>
</dbReference>
<keyword evidence="5" id="KW-0378">Hydrolase</keyword>
<dbReference type="InterPro" id="IPR057739">
    <property type="entry name" value="Glyco_hydro_29_N"/>
</dbReference>
<evidence type="ECO:0000313" key="11">
    <source>
        <dbReference type="Proteomes" id="UP000031246"/>
    </source>
</evidence>
<dbReference type="PANTHER" id="PTHR10030:SF37">
    <property type="entry name" value="ALPHA-L-FUCOSIDASE-RELATED"/>
    <property type="match status" value="1"/>
</dbReference>
<evidence type="ECO:0000256" key="1">
    <source>
        <dbReference type="ARBA" id="ARBA00004071"/>
    </source>
</evidence>
<evidence type="ECO:0000256" key="7">
    <source>
        <dbReference type="SAM" id="SignalP"/>
    </source>
</evidence>
<dbReference type="PANTHER" id="PTHR10030">
    <property type="entry name" value="ALPHA-L-FUCOSIDASE"/>
    <property type="match status" value="1"/>
</dbReference>
<comment type="function">
    <text evidence="1">Alpha-L-fucosidase is responsible for hydrolyzing the alpha-1,6-linked fucose joined to the reducing-end N-acetylglucosamine of the carbohydrate moieties of glycoproteins.</text>
</comment>
<dbReference type="Gene3D" id="3.20.20.80">
    <property type="entry name" value="Glycosidases"/>
    <property type="match status" value="1"/>
</dbReference>
<evidence type="ECO:0000256" key="3">
    <source>
        <dbReference type="ARBA" id="ARBA00012662"/>
    </source>
</evidence>
<comment type="caution">
    <text evidence="10">The sequence shown here is derived from an EMBL/GenBank/DDBJ whole genome shotgun (WGS) entry which is preliminary data.</text>
</comment>
<feature type="chain" id="PRO_5002132612" description="alpha-L-fucosidase" evidence="7">
    <location>
        <begin position="21"/>
        <end position="505"/>
    </location>
</feature>
<accession>A0A0C1FUM5</accession>
<keyword evidence="11" id="KW-1185">Reference proteome</keyword>
<dbReference type="SUPFAM" id="SSF51445">
    <property type="entry name" value="(Trans)glycosidases"/>
    <property type="match status" value="1"/>
</dbReference>
<dbReference type="Proteomes" id="UP000031246">
    <property type="component" value="Unassembled WGS sequence"/>
</dbReference>
<dbReference type="InterPro" id="IPR013780">
    <property type="entry name" value="Glyco_hydro_b"/>
</dbReference>
<dbReference type="Pfam" id="PF16757">
    <property type="entry name" value="Fucosidase_C"/>
    <property type="match status" value="1"/>
</dbReference>
<gene>
    <name evidence="10" type="ORF">OC25_21235</name>
</gene>
<evidence type="ECO:0000256" key="5">
    <source>
        <dbReference type="ARBA" id="ARBA00022801"/>
    </source>
</evidence>
<dbReference type="GO" id="GO:0016139">
    <property type="term" value="P:glycoside catabolic process"/>
    <property type="evidence" value="ECO:0007669"/>
    <property type="project" value="TreeGrafter"/>
</dbReference>
<reference evidence="10 11" key="1">
    <citation type="submission" date="2014-10" db="EMBL/GenBank/DDBJ databases">
        <title>Pedobacter Kyungheensis.</title>
        <authorList>
            <person name="Anderson B.M."/>
            <person name="Newman J.D."/>
        </authorList>
    </citation>
    <scope>NUCLEOTIDE SEQUENCE [LARGE SCALE GENOMIC DNA]</scope>
    <source>
        <strain evidence="10 11">KACC 16221</strain>
    </source>
</reference>
<proteinExistence type="inferred from homology"/>
<dbReference type="GO" id="GO:0005764">
    <property type="term" value="C:lysosome"/>
    <property type="evidence" value="ECO:0007669"/>
    <property type="project" value="TreeGrafter"/>
</dbReference>
<dbReference type="GO" id="GO:0004560">
    <property type="term" value="F:alpha-L-fucosidase activity"/>
    <property type="evidence" value="ECO:0007669"/>
    <property type="project" value="InterPro"/>
</dbReference>
<dbReference type="GO" id="GO:0006004">
    <property type="term" value="P:fucose metabolic process"/>
    <property type="evidence" value="ECO:0007669"/>
    <property type="project" value="InterPro"/>
</dbReference>
<comment type="similarity">
    <text evidence="2">Belongs to the glycosyl hydrolase 29 family.</text>
</comment>
<feature type="domain" description="Alpha-L-fucosidase C-terminal" evidence="9">
    <location>
        <begin position="421"/>
        <end position="490"/>
    </location>
</feature>
<dbReference type="OrthoDB" id="107551at2"/>
<evidence type="ECO:0000256" key="2">
    <source>
        <dbReference type="ARBA" id="ARBA00007951"/>
    </source>
</evidence>
<dbReference type="InterPro" id="IPR000933">
    <property type="entry name" value="Glyco_hydro_29"/>
</dbReference>
<dbReference type="EC" id="3.2.1.51" evidence="3"/>
<keyword evidence="4 7" id="KW-0732">Signal</keyword>
<dbReference type="InterPro" id="IPR017853">
    <property type="entry name" value="GH"/>
</dbReference>
<sequence>MKKTLVVMITAFFMSINVQAQQNNTRIEPQKFKPTDESLKQYQYPDWFRDAKFGIWSHWGPQAVPRQGDWYAKNMYMQGSGQNKYHVAHYGTPSKFGYKDIIPLWKAEKWNPEQLMALYRKAGAKYFVSMGSHHDMFFLWNSKIHRWNSVKMGPQKDVVGLWQKAAKKEGLRFGVSEHLAASFNWFQPSHGADKTGRFAGIPYDGRDPQYADLYHLPADSSNINEWITNNPGWQKKWLEYVTELVDNYHPDLLYSDSKLPFEDIGRTMVAHYYNQDITKNKGKLEAVYTPKEPSEGKWAQDVERGVLDSISPFPWQTDTSIGDWYYRTGQKYKSANEIAQLLVDIVSKNGNLLINVVQTPEGDLEPDVVKIVTEIGEWIKLNGEGIYATRPWKVYGEGPSTLKSNQTKGRFGGLTDTREYLAADIRYTTKGNDLFAFCLNVPQGDIEMKLLGRNSKYLTKPISSVTLLGSKQKLNWEQRDDSLLIKKPENYPAWQVTGFKVEFKK</sequence>
<evidence type="ECO:0000259" key="9">
    <source>
        <dbReference type="Pfam" id="PF16757"/>
    </source>
</evidence>
<dbReference type="AlphaFoldDB" id="A0A0C1FUM5"/>
<evidence type="ECO:0000259" key="8">
    <source>
        <dbReference type="Pfam" id="PF01120"/>
    </source>
</evidence>